<keyword evidence="4" id="KW-0501">Molybdenum cofactor biosynthesis</keyword>
<dbReference type="Pfam" id="PF00994">
    <property type="entry name" value="MoCF_biosynth"/>
    <property type="match status" value="1"/>
</dbReference>
<evidence type="ECO:0000256" key="1">
    <source>
        <dbReference type="ARBA" id="ARBA00005046"/>
    </source>
</evidence>
<dbReference type="InterPro" id="IPR008284">
    <property type="entry name" value="MoCF_biosynth_CS"/>
</dbReference>
<evidence type="ECO:0000256" key="2">
    <source>
        <dbReference type="ARBA" id="ARBA00012509"/>
    </source>
</evidence>
<proteinExistence type="predicted"/>
<dbReference type="GO" id="GO:0061598">
    <property type="term" value="F:molybdopterin adenylyltransferase activity"/>
    <property type="evidence" value="ECO:0007669"/>
    <property type="project" value="UniProtKB-EC"/>
</dbReference>
<dbReference type="SUPFAM" id="SSF53218">
    <property type="entry name" value="Molybdenum cofactor biosynthesis proteins"/>
    <property type="match status" value="1"/>
</dbReference>
<comment type="function">
    <text evidence="6">Catalyzes the adenylation of molybdopterin as part of the biosynthesis of the molybdenum-cofactor.</text>
</comment>
<name>A0A7W8J5W0_9BACT</name>
<accession>A0A7W8J5W0</accession>
<evidence type="ECO:0000256" key="5">
    <source>
        <dbReference type="ARBA" id="ARBA00051131"/>
    </source>
</evidence>
<organism evidence="8 9">
    <name type="scientific">Tunturiibacter lichenicola</name>
    <dbReference type="NCBI Taxonomy" id="2051959"/>
    <lineage>
        <taxon>Bacteria</taxon>
        <taxon>Pseudomonadati</taxon>
        <taxon>Acidobacteriota</taxon>
        <taxon>Terriglobia</taxon>
        <taxon>Terriglobales</taxon>
        <taxon>Acidobacteriaceae</taxon>
        <taxon>Tunturiibacter</taxon>
    </lineage>
</organism>
<evidence type="ECO:0000256" key="3">
    <source>
        <dbReference type="ARBA" id="ARBA00013491"/>
    </source>
</evidence>
<dbReference type="InterPro" id="IPR036425">
    <property type="entry name" value="MoaB/Mog-like_dom_sf"/>
</dbReference>
<protein>
    <recommendedName>
        <fullName evidence="3">Molybdopterin adenylyltransferase</fullName>
        <ecNumber evidence="2">2.7.7.75</ecNumber>
    </recommendedName>
</protein>
<dbReference type="CDD" id="cd00886">
    <property type="entry name" value="MogA_MoaB"/>
    <property type="match status" value="1"/>
</dbReference>
<dbReference type="NCBIfam" id="TIGR00177">
    <property type="entry name" value="molyb_syn"/>
    <property type="match status" value="1"/>
</dbReference>
<evidence type="ECO:0000256" key="6">
    <source>
        <dbReference type="ARBA" id="ARBA00058212"/>
    </source>
</evidence>
<dbReference type="Proteomes" id="UP000569092">
    <property type="component" value="Unassembled WGS sequence"/>
</dbReference>
<dbReference type="PROSITE" id="PS01078">
    <property type="entry name" value="MOCF_BIOSYNTHESIS_1"/>
    <property type="match status" value="1"/>
</dbReference>
<comment type="catalytic activity">
    <reaction evidence="5">
        <text>molybdopterin + ATP + H(+) = adenylyl-molybdopterin + diphosphate</text>
        <dbReference type="Rhea" id="RHEA:31331"/>
        <dbReference type="ChEBI" id="CHEBI:15378"/>
        <dbReference type="ChEBI" id="CHEBI:30616"/>
        <dbReference type="ChEBI" id="CHEBI:33019"/>
        <dbReference type="ChEBI" id="CHEBI:58698"/>
        <dbReference type="ChEBI" id="CHEBI:62727"/>
        <dbReference type="EC" id="2.7.7.75"/>
    </reaction>
</comment>
<dbReference type="EMBL" id="JACHDZ010000001">
    <property type="protein sequence ID" value="MBB5342111.1"/>
    <property type="molecule type" value="Genomic_DNA"/>
</dbReference>
<dbReference type="InterPro" id="IPR001453">
    <property type="entry name" value="MoaB/Mog_dom"/>
</dbReference>
<gene>
    <name evidence="8" type="ORF">HDF10_000061</name>
</gene>
<dbReference type="EC" id="2.7.7.75" evidence="2"/>
<sequence length="179" mass="18765">MTLKFAPDVRAVVLTISDRCSRGEQMDLSGPAVCELLEDAGVGQVLSEMLPDEVDQIAEALRRNAKVVDLIVTTGGTGLAKRDVTPEATRMVCERLVDGLSERMRADGLLQTPLAALSRAVCGTLGDALIVNLPGSPSGAKSSLASILSVLPHALDLLAGRTAHHAFTEGDQHGRTDGN</sequence>
<evidence type="ECO:0000256" key="4">
    <source>
        <dbReference type="ARBA" id="ARBA00023150"/>
    </source>
</evidence>
<reference evidence="8 9" key="1">
    <citation type="submission" date="2020-08" db="EMBL/GenBank/DDBJ databases">
        <title>Genomic Encyclopedia of Type Strains, Phase IV (KMG-V): Genome sequencing to study the core and pangenomes of soil and plant-associated prokaryotes.</title>
        <authorList>
            <person name="Whitman W."/>
        </authorList>
    </citation>
    <scope>NUCLEOTIDE SEQUENCE [LARGE SCALE GENOMIC DNA]</scope>
    <source>
        <strain evidence="8 9">M8US30</strain>
    </source>
</reference>
<evidence type="ECO:0000259" key="7">
    <source>
        <dbReference type="SMART" id="SM00852"/>
    </source>
</evidence>
<comment type="pathway">
    <text evidence="1">Cofactor biosynthesis; molybdopterin biosynthesis.</text>
</comment>
<dbReference type="GO" id="GO:0006777">
    <property type="term" value="P:Mo-molybdopterin cofactor biosynthetic process"/>
    <property type="evidence" value="ECO:0007669"/>
    <property type="project" value="UniProtKB-KW"/>
</dbReference>
<feature type="domain" description="MoaB/Mog" evidence="7">
    <location>
        <begin position="12"/>
        <end position="154"/>
    </location>
</feature>
<dbReference type="PANTHER" id="PTHR43764">
    <property type="entry name" value="MOLYBDENUM COFACTOR BIOSYNTHESIS"/>
    <property type="match status" value="1"/>
</dbReference>
<evidence type="ECO:0000313" key="8">
    <source>
        <dbReference type="EMBL" id="MBB5342111.1"/>
    </source>
</evidence>
<dbReference type="InterPro" id="IPR051920">
    <property type="entry name" value="MPT_Adenylyltrnsfr/MoaC-Rel"/>
</dbReference>
<dbReference type="UniPathway" id="UPA00344"/>
<dbReference type="SMART" id="SM00852">
    <property type="entry name" value="MoCF_biosynth"/>
    <property type="match status" value="1"/>
</dbReference>
<evidence type="ECO:0000313" key="9">
    <source>
        <dbReference type="Proteomes" id="UP000569092"/>
    </source>
</evidence>
<dbReference type="Gene3D" id="3.40.980.10">
    <property type="entry name" value="MoaB/Mog-like domain"/>
    <property type="match status" value="1"/>
</dbReference>
<dbReference type="PANTHER" id="PTHR43764:SF1">
    <property type="entry name" value="MOLYBDOPTERIN MOLYBDOTRANSFERASE"/>
    <property type="match status" value="1"/>
</dbReference>
<dbReference type="AlphaFoldDB" id="A0A7W8J5W0"/>
<comment type="caution">
    <text evidence="8">The sequence shown here is derived from an EMBL/GenBank/DDBJ whole genome shotgun (WGS) entry which is preliminary data.</text>
</comment>